<reference evidence="2 4" key="2">
    <citation type="submission" date="2018-08" db="EMBL/GenBank/DDBJ databases">
        <title>Genomic Encyclopedia of Archaeal and Bacterial Type Strains, Phase II (KMG-II): from individual species to whole genera.</title>
        <authorList>
            <person name="Goeker M."/>
        </authorList>
    </citation>
    <scope>NUCLEOTIDE SEQUENCE [LARGE SCALE GENOMIC DNA]</scope>
    <source>
        <strain evidence="2 4">DSM 2261</strain>
    </source>
</reference>
<dbReference type="EMBL" id="CP011509">
    <property type="protein sequence ID" value="AKJ07635.1"/>
    <property type="molecule type" value="Genomic_DNA"/>
</dbReference>
<evidence type="ECO:0000313" key="1">
    <source>
        <dbReference type="EMBL" id="AKJ07635.1"/>
    </source>
</evidence>
<organism evidence="1 3">
    <name type="scientific">Archangium gephyra</name>
    <dbReference type="NCBI Taxonomy" id="48"/>
    <lineage>
        <taxon>Bacteria</taxon>
        <taxon>Pseudomonadati</taxon>
        <taxon>Myxococcota</taxon>
        <taxon>Myxococcia</taxon>
        <taxon>Myxococcales</taxon>
        <taxon>Cystobacterineae</taxon>
        <taxon>Archangiaceae</taxon>
        <taxon>Archangium</taxon>
    </lineage>
</organism>
<dbReference type="Proteomes" id="UP000256345">
    <property type="component" value="Unassembled WGS sequence"/>
</dbReference>
<protein>
    <submittedName>
        <fullName evidence="1">Uncharacterized protein</fullName>
    </submittedName>
</protein>
<reference evidence="1 3" key="1">
    <citation type="submission" date="2015-05" db="EMBL/GenBank/DDBJ databases">
        <title>Genome assembly of Archangium gephyra DSM 2261.</title>
        <authorList>
            <person name="Sharma G."/>
            <person name="Subramanian S."/>
        </authorList>
    </citation>
    <scope>NUCLEOTIDE SEQUENCE [LARGE SCALE GENOMIC DNA]</scope>
    <source>
        <strain evidence="1 3">DSM 2261</strain>
    </source>
</reference>
<accession>A0AAC8TJ80</accession>
<dbReference type="EMBL" id="QUMU01000007">
    <property type="protein sequence ID" value="REG29390.1"/>
    <property type="molecule type" value="Genomic_DNA"/>
</dbReference>
<keyword evidence="4" id="KW-1185">Reference proteome</keyword>
<name>A0AAC8TJ80_9BACT</name>
<dbReference type="AlphaFoldDB" id="A0AAC8TJ80"/>
<dbReference type="KEGG" id="age:AA314_09261"/>
<evidence type="ECO:0000313" key="3">
    <source>
        <dbReference type="Proteomes" id="UP000035579"/>
    </source>
</evidence>
<dbReference type="RefSeq" id="WP_053067235.1">
    <property type="nucleotide sequence ID" value="NZ_CP011509.1"/>
</dbReference>
<sequence length="267" mass="28910">MADRKMNLGRERKLDFSTLENNGDASWQYPELELTGATRTAPPVPDEDTTGKLIAPLDEEPELRTAFSTRAVLIADLLRDTFSRRFFGRAPYRVLRVDEPEGPSTAGGLLARQSISLVAREGSAPSVVCGWVDTAKQEAQLRCYESVALRYASHHGMELDLSPEHYERFLETLVETLLSGGIKVRVLVLDEEGVALKQAQAVEGGGPVPGARGRRGWGSRMVVLTFVLGLVAGRLVPWSGVDSALVAVVRGAVAAWTDVSARVGAAR</sequence>
<evidence type="ECO:0000313" key="2">
    <source>
        <dbReference type="EMBL" id="REG29390.1"/>
    </source>
</evidence>
<gene>
    <name evidence="1" type="ORF">AA314_09261</name>
    <name evidence="2" type="ORF">ATI61_10786</name>
</gene>
<dbReference type="Proteomes" id="UP000035579">
    <property type="component" value="Chromosome"/>
</dbReference>
<proteinExistence type="predicted"/>
<evidence type="ECO:0000313" key="4">
    <source>
        <dbReference type="Proteomes" id="UP000256345"/>
    </source>
</evidence>